<evidence type="ECO:0000313" key="7">
    <source>
        <dbReference type="EMBL" id="OIR04023.1"/>
    </source>
</evidence>
<dbReference type="EMBL" id="MLJW01000061">
    <property type="protein sequence ID" value="OIR04023.1"/>
    <property type="molecule type" value="Genomic_DNA"/>
</dbReference>
<sequence length="129" mass="13985">MTSHSSTHAAGDDSHSEPGRVKLFVIIALILGIITALEIGVLFMPVIDPVRIAMLVVFSIVKFALVIFIFMHLKWDRLFCTLLFLMGLSLASGTVTILIHVFKVKDSVPLTSHASITAPAQLDAVSRTA</sequence>
<feature type="transmembrane region" description="Helical" evidence="6">
    <location>
        <begin position="52"/>
        <end position="71"/>
    </location>
</feature>
<evidence type="ECO:0000256" key="4">
    <source>
        <dbReference type="ARBA" id="ARBA00022989"/>
    </source>
</evidence>
<keyword evidence="2" id="KW-1003">Cell membrane</keyword>
<evidence type="ECO:0000256" key="2">
    <source>
        <dbReference type="ARBA" id="ARBA00022475"/>
    </source>
</evidence>
<keyword evidence="3 6" id="KW-0812">Transmembrane</keyword>
<protein>
    <submittedName>
        <fullName evidence="7">Uncharacterized protein</fullName>
    </submittedName>
</protein>
<feature type="transmembrane region" description="Helical" evidence="6">
    <location>
        <begin position="78"/>
        <end position="102"/>
    </location>
</feature>
<accession>A0A1J5S6U0</accession>
<evidence type="ECO:0000256" key="6">
    <source>
        <dbReference type="SAM" id="Phobius"/>
    </source>
</evidence>
<evidence type="ECO:0000256" key="1">
    <source>
        <dbReference type="ARBA" id="ARBA00004651"/>
    </source>
</evidence>
<evidence type="ECO:0000256" key="3">
    <source>
        <dbReference type="ARBA" id="ARBA00022692"/>
    </source>
</evidence>
<reference evidence="7" key="1">
    <citation type="submission" date="2016-10" db="EMBL/GenBank/DDBJ databases">
        <title>Sequence of Gallionella enrichment culture.</title>
        <authorList>
            <person name="Poehlein A."/>
            <person name="Muehling M."/>
            <person name="Daniel R."/>
        </authorList>
    </citation>
    <scope>NUCLEOTIDE SEQUENCE</scope>
</reference>
<keyword evidence="5 6" id="KW-0472">Membrane</keyword>
<proteinExistence type="predicted"/>
<comment type="subcellular location">
    <subcellularLocation>
        <location evidence="1">Cell membrane</location>
        <topology evidence="1">Multi-pass membrane protein</topology>
    </subcellularLocation>
</comment>
<comment type="caution">
    <text evidence="7">The sequence shown here is derived from an EMBL/GenBank/DDBJ whole genome shotgun (WGS) entry which is preliminary data.</text>
</comment>
<dbReference type="AlphaFoldDB" id="A0A1J5S6U0"/>
<gene>
    <name evidence="7" type="ORF">GALL_139600</name>
</gene>
<organism evidence="7">
    <name type="scientific">mine drainage metagenome</name>
    <dbReference type="NCBI Taxonomy" id="410659"/>
    <lineage>
        <taxon>unclassified sequences</taxon>
        <taxon>metagenomes</taxon>
        <taxon>ecological metagenomes</taxon>
    </lineage>
</organism>
<name>A0A1J5S6U0_9ZZZZ</name>
<evidence type="ECO:0000256" key="5">
    <source>
        <dbReference type="ARBA" id="ARBA00023136"/>
    </source>
</evidence>
<feature type="transmembrane region" description="Helical" evidence="6">
    <location>
        <begin position="23"/>
        <end position="46"/>
    </location>
</feature>
<keyword evidence="4 6" id="KW-1133">Transmembrane helix</keyword>
<dbReference type="GO" id="GO:0005886">
    <property type="term" value="C:plasma membrane"/>
    <property type="evidence" value="ECO:0007669"/>
    <property type="project" value="UniProtKB-SubCell"/>
</dbReference>
<dbReference type="InterPro" id="IPR005171">
    <property type="entry name" value="Cyt_c_oxidase_su4_prok"/>
</dbReference>
<dbReference type="Pfam" id="PF03626">
    <property type="entry name" value="COX4_pro"/>
    <property type="match status" value="1"/>
</dbReference>